<dbReference type="SUPFAM" id="SSF46626">
    <property type="entry name" value="Cytochrome c"/>
    <property type="match status" value="1"/>
</dbReference>
<evidence type="ECO:0000256" key="2">
    <source>
        <dbReference type="ARBA" id="ARBA00022723"/>
    </source>
</evidence>
<sequence length="227" mass="23813">MKAITSLTALVLGASLAGAALAQTGTGGDTPPAQAGAGAAAAVSGNAPAQGQTPQDAPDATDAAGTDDATADTAQKPLPEGVDITPDHTENGRWYNAEGIPTFKIEDDGTVDFATFNGYRRYSAECHVCHGPDGEGSTYAPALKDSVLRMDYYDFQQIVASGQQQVNAAQNQVMPAFGTNRNVWCYIDDIYAYLLARGTDQLPRGRPARKGPKTDEFAAQEDSCMSM</sequence>
<keyword evidence="9" id="KW-1185">Reference proteome</keyword>
<feature type="compositionally biased region" description="Low complexity" evidence="5">
    <location>
        <begin position="22"/>
        <end position="75"/>
    </location>
</feature>
<dbReference type="Pfam" id="PF13442">
    <property type="entry name" value="Cytochrome_CBB3"/>
    <property type="match status" value="1"/>
</dbReference>
<feature type="domain" description="Cytochrome c" evidence="7">
    <location>
        <begin position="107"/>
        <end position="198"/>
    </location>
</feature>
<dbReference type="InterPro" id="IPR022411">
    <property type="entry name" value="C-typ_cyt_methanol_metab-rel"/>
</dbReference>
<evidence type="ECO:0000313" key="8">
    <source>
        <dbReference type="EMBL" id="WCR10942.1"/>
    </source>
</evidence>
<protein>
    <submittedName>
        <fullName evidence="8">C-type cytochrome, methanol metabolism-related</fullName>
    </submittedName>
</protein>
<dbReference type="EMBL" id="CP067134">
    <property type="protein sequence ID" value="WCR10942.1"/>
    <property type="molecule type" value="Genomic_DNA"/>
</dbReference>
<evidence type="ECO:0000256" key="5">
    <source>
        <dbReference type="SAM" id="MobiDB-lite"/>
    </source>
</evidence>
<dbReference type="NCBIfam" id="TIGR03874">
    <property type="entry name" value="4cys_cytochr"/>
    <property type="match status" value="1"/>
</dbReference>
<dbReference type="RefSeq" id="WP_272859032.1">
    <property type="nucleotide sequence ID" value="NZ_CP067134.1"/>
</dbReference>
<evidence type="ECO:0000259" key="7">
    <source>
        <dbReference type="PROSITE" id="PS51007"/>
    </source>
</evidence>
<dbReference type="Proteomes" id="UP001218412">
    <property type="component" value="Chromosome"/>
</dbReference>
<organism evidence="8 9">
    <name type="scientific">Paracoccus stylophorae</name>
    <dbReference type="NCBI Taxonomy" id="659350"/>
    <lineage>
        <taxon>Bacteria</taxon>
        <taxon>Pseudomonadati</taxon>
        <taxon>Pseudomonadota</taxon>
        <taxon>Alphaproteobacteria</taxon>
        <taxon>Rhodobacterales</taxon>
        <taxon>Paracoccaceae</taxon>
        <taxon>Paracoccus</taxon>
    </lineage>
</organism>
<feature type="region of interest" description="Disordered" evidence="5">
    <location>
        <begin position="22"/>
        <end position="93"/>
    </location>
</feature>
<evidence type="ECO:0000313" key="9">
    <source>
        <dbReference type="Proteomes" id="UP001218412"/>
    </source>
</evidence>
<keyword evidence="1 4" id="KW-0349">Heme</keyword>
<keyword evidence="2 4" id="KW-0479">Metal-binding</keyword>
<evidence type="ECO:0000256" key="6">
    <source>
        <dbReference type="SAM" id="SignalP"/>
    </source>
</evidence>
<keyword evidence="3 4" id="KW-0408">Iron</keyword>
<evidence type="ECO:0000256" key="3">
    <source>
        <dbReference type="ARBA" id="ARBA00023004"/>
    </source>
</evidence>
<gene>
    <name evidence="8" type="ORF">JHW45_00495</name>
</gene>
<keyword evidence="6" id="KW-0732">Signal</keyword>
<name>A0ABY7SYC0_9RHOB</name>
<dbReference type="InterPro" id="IPR036909">
    <property type="entry name" value="Cyt_c-like_dom_sf"/>
</dbReference>
<evidence type="ECO:0000256" key="4">
    <source>
        <dbReference type="PROSITE-ProRule" id="PRU00433"/>
    </source>
</evidence>
<feature type="chain" id="PRO_5045937043" evidence="6">
    <location>
        <begin position="23"/>
        <end position="227"/>
    </location>
</feature>
<feature type="region of interest" description="Disordered" evidence="5">
    <location>
        <begin position="202"/>
        <end position="227"/>
    </location>
</feature>
<feature type="signal peptide" evidence="6">
    <location>
        <begin position="1"/>
        <end position="22"/>
    </location>
</feature>
<dbReference type="PROSITE" id="PS51007">
    <property type="entry name" value="CYTC"/>
    <property type="match status" value="1"/>
</dbReference>
<dbReference type="InterPro" id="IPR009056">
    <property type="entry name" value="Cyt_c-like_dom"/>
</dbReference>
<proteinExistence type="predicted"/>
<dbReference type="Gene3D" id="1.10.760.10">
    <property type="entry name" value="Cytochrome c-like domain"/>
    <property type="match status" value="1"/>
</dbReference>
<evidence type="ECO:0000256" key="1">
    <source>
        <dbReference type="ARBA" id="ARBA00022617"/>
    </source>
</evidence>
<accession>A0ABY7SYC0</accession>
<reference evidence="8 9" key="1">
    <citation type="submission" date="2021-01" db="EMBL/GenBank/DDBJ databases">
        <title>Biogeographic distribution of Paracoccus.</title>
        <authorList>
            <person name="Hollensteiner J."/>
            <person name="Leineberger J."/>
            <person name="Brinkhoff T."/>
            <person name="Daniel R."/>
        </authorList>
    </citation>
    <scope>NUCLEOTIDE SEQUENCE [LARGE SCALE GENOMIC DNA]</scope>
    <source>
        <strain evidence="8 9">LMG25392</strain>
    </source>
</reference>